<dbReference type="SUPFAM" id="SSF55811">
    <property type="entry name" value="Nudix"/>
    <property type="match status" value="1"/>
</dbReference>
<keyword evidence="3" id="KW-1185">Reference proteome</keyword>
<dbReference type="HOGENOM" id="CLU_115729_0_0_7"/>
<dbReference type="PROSITE" id="PS51462">
    <property type="entry name" value="NUDIX"/>
    <property type="match status" value="1"/>
</dbReference>
<dbReference type="InterPro" id="IPR000086">
    <property type="entry name" value="NUDIX_hydrolase_dom"/>
</dbReference>
<dbReference type="AlphaFoldDB" id="V6DK33"/>
<name>V6DK33_9BACT</name>
<dbReference type="RefSeq" id="WP_023792701.1">
    <property type="nucleotide sequence ID" value="NC_023003.1"/>
</dbReference>
<feature type="domain" description="Nudix hydrolase" evidence="1">
    <location>
        <begin position="69"/>
        <end position="209"/>
    </location>
</feature>
<dbReference type="STRING" id="673862.BABL1_gene_9"/>
<evidence type="ECO:0000259" key="1">
    <source>
        <dbReference type="PROSITE" id="PS51462"/>
    </source>
</evidence>
<protein>
    <submittedName>
        <fullName evidence="2">Phosphoesterase MutT/NUDIX family</fullName>
    </submittedName>
</protein>
<dbReference type="KEGG" id="dpb:BABL1_gene_9"/>
<dbReference type="Proteomes" id="UP000018769">
    <property type="component" value="Chromosome I"/>
</dbReference>
<dbReference type="Gene3D" id="3.90.79.10">
    <property type="entry name" value="Nucleoside Triphosphate Pyrophosphohydrolase"/>
    <property type="match status" value="1"/>
</dbReference>
<evidence type="ECO:0000313" key="2">
    <source>
        <dbReference type="EMBL" id="CDK30881.1"/>
    </source>
</evidence>
<organism evidence="2 3">
    <name type="scientific">Candidatus Babela massiliensis</name>
    <dbReference type="NCBI Taxonomy" id="673862"/>
    <lineage>
        <taxon>Bacteria</taxon>
        <taxon>Candidatus Babelota</taxon>
        <taxon>Candidatus Babeliae</taxon>
        <taxon>Candidatus Babeliales</taxon>
        <taxon>Candidatus Babeliaceae</taxon>
        <taxon>Candidatus Babela</taxon>
    </lineage>
</organism>
<proteinExistence type="predicted"/>
<dbReference type="InterPro" id="IPR015797">
    <property type="entry name" value="NUDIX_hydrolase-like_dom_sf"/>
</dbReference>
<accession>V6DK33</accession>
<gene>
    <name evidence="2" type="ORF">BABL1_gene_9</name>
</gene>
<dbReference type="EMBL" id="HG793133">
    <property type="protein sequence ID" value="CDK30881.1"/>
    <property type="molecule type" value="Genomic_DNA"/>
</dbReference>
<evidence type="ECO:0000313" key="3">
    <source>
        <dbReference type="Proteomes" id="UP000018769"/>
    </source>
</evidence>
<reference evidence="2 3" key="1">
    <citation type="journal article" date="2015" name="Biol. Direct">
        <title>Babela massiliensis, a representative of a widespread bacterial phylum with unusual adaptations to parasitism in amoebae.</title>
        <authorList>
            <person name="Pagnier I."/>
            <person name="Yutin N."/>
            <person name="Croce O."/>
            <person name="Makarova K.S."/>
            <person name="Wolf Y.I."/>
            <person name="Benamar S."/>
            <person name="Raoult D."/>
            <person name="Koonin E.V."/>
            <person name="La Scola B."/>
        </authorList>
    </citation>
    <scope>NUCLEOTIDE SEQUENCE [LARGE SCALE GENOMIC DNA]</scope>
    <source>
        <strain evidence="3">BABL1</strain>
    </source>
</reference>
<dbReference type="OrthoDB" id="6398375at2"/>
<sequence length="210" mass="24550">MNQENIKNKIEITNKVDELILVVKREKLFPQGDFSGLKSIDKEEMESYLQIISDHKEFLPRSLMENDPNYKQIIPYLVFKNEDKYFLMQRQSKATEQRLKNKYSLGIGGHIRQEDIVSADIIDWSKREFEEEVDFQGNYKVNLIGILNDDSNAVGQVHIGFVFLIEGDSDSIKVKSELKSGELFTLEECNQYYDLLESWSQIVVDYFKSN</sequence>
<dbReference type="eggNOG" id="COG4112">
    <property type="taxonomic scope" value="Bacteria"/>
</dbReference>